<comment type="caution">
    <text evidence="8">The sequence shown here is derived from an EMBL/GenBank/DDBJ whole genome shotgun (WGS) entry which is preliminary data.</text>
</comment>
<dbReference type="GO" id="GO:0004984">
    <property type="term" value="F:olfactory receptor activity"/>
    <property type="evidence" value="ECO:0007669"/>
    <property type="project" value="InterPro"/>
</dbReference>
<dbReference type="Proteomes" id="UP000242450">
    <property type="component" value="Chromosome 1"/>
</dbReference>
<accession>A0A212DI79</accession>
<keyword evidence="2" id="KW-0716">Sensory transduction</keyword>
<dbReference type="InterPro" id="IPR000725">
    <property type="entry name" value="Olfact_rcpt"/>
</dbReference>
<evidence type="ECO:0000256" key="7">
    <source>
        <dbReference type="ARBA" id="ARBA00023224"/>
    </source>
</evidence>
<dbReference type="GO" id="GO:0007186">
    <property type="term" value="P:G protein-coupled receptor signaling pathway"/>
    <property type="evidence" value="ECO:0007669"/>
    <property type="project" value="InterPro"/>
</dbReference>
<evidence type="ECO:0008006" key="10">
    <source>
        <dbReference type="Google" id="ProtNLM"/>
    </source>
</evidence>
<dbReference type="AlphaFoldDB" id="A0A212DI79"/>
<keyword evidence="4" id="KW-0552">Olfaction</keyword>
<dbReference type="EMBL" id="MKHE01000001">
    <property type="protein sequence ID" value="OWK17881.1"/>
    <property type="molecule type" value="Genomic_DNA"/>
</dbReference>
<keyword evidence="5" id="KW-1133">Transmembrane helix</keyword>
<dbReference type="InterPro" id="IPR050402">
    <property type="entry name" value="OR51/52/56-like"/>
</dbReference>
<gene>
    <name evidence="8" type="ORF">Celaphus_00009160</name>
</gene>
<keyword evidence="6" id="KW-0472">Membrane</keyword>
<dbReference type="Gene3D" id="1.20.1070.10">
    <property type="entry name" value="Rhodopsin 7-helix transmembrane proteins"/>
    <property type="match status" value="1"/>
</dbReference>
<evidence type="ECO:0000256" key="4">
    <source>
        <dbReference type="ARBA" id="ARBA00022725"/>
    </source>
</evidence>
<evidence type="ECO:0000256" key="6">
    <source>
        <dbReference type="ARBA" id="ARBA00023136"/>
    </source>
</evidence>
<organism evidence="8 9">
    <name type="scientific">Cervus elaphus hippelaphus</name>
    <name type="common">European red deer</name>
    <dbReference type="NCBI Taxonomy" id="46360"/>
    <lineage>
        <taxon>Eukaryota</taxon>
        <taxon>Metazoa</taxon>
        <taxon>Chordata</taxon>
        <taxon>Craniata</taxon>
        <taxon>Vertebrata</taxon>
        <taxon>Euteleostomi</taxon>
        <taxon>Mammalia</taxon>
        <taxon>Eutheria</taxon>
        <taxon>Laurasiatheria</taxon>
        <taxon>Artiodactyla</taxon>
        <taxon>Ruminantia</taxon>
        <taxon>Pecora</taxon>
        <taxon>Cervidae</taxon>
        <taxon>Cervinae</taxon>
        <taxon>Cervus</taxon>
    </lineage>
</organism>
<evidence type="ECO:0000313" key="9">
    <source>
        <dbReference type="Proteomes" id="UP000242450"/>
    </source>
</evidence>
<keyword evidence="3" id="KW-0812">Transmembrane</keyword>
<evidence type="ECO:0000256" key="3">
    <source>
        <dbReference type="ARBA" id="ARBA00022692"/>
    </source>
</evidence>
<name>A0A212DI79_CEREH</name>
<dbReference type="OrthoDB" id="9444602at2759"/>
<dbReference type="GO" id="GO:0005886">
    <property type="term" value="C:plasma membrane"/>
    <property type="evidence" value="ECO:0007669"/>
    <property type="project" value="TreeGrafter"/>
</dbReference>
<dbReference type="PANTHER" id="PTHR26450">
    <property type="entry name" value="OLFACTORY RECEPTOR 56B1-RELATED"/>
    <property type="match status" value="1"/>
</dbReference>
<evidence type="ECO:0000256" key="1">
    <source>
        <dbReference type="ARBA" id="ARBA00004141"/>
    </source>
</evidence>
<proteinExistence type="predicted"/>
<evidence type="ECO:0000313" key="8">
    <source>
        <dbReference type="EMBL" id="OWK17881.1"/>
    </source>
</evidence>
<dbReference type="Pfam" id="PF13853">
    <property type="entry name" value="7tm_4"/>
    <property type="match status" value="1"/>
</dbReference>
<dbReference type="PANTHER" id="PTHR26450:SF76">
    <property type="entry name" value="OLFACTORY RECEPTOR 51B5"/>
    <property type="match status" value="1"/>
</dbReference>
<evidence type="ECO:0000256" key="5">
    <source>
        <dbReference type="ARBA" id="ARBA00022989"/>
    </source>
</evidence>
<keyword evidence="7" id="KW-0807">Transducer</keyword>
<reference evidence="8 9" key="1">
    <citation type="journal article" date="2018" name="Mol. Genet. Genomics">
        <title>The red deer Cervus elaphus genome CerEla1.0: sequencing, annotating, genes, and chromosomes.</title>
        <authorList>
            <person name="Bana N.A."/>
            <person name="Nyiri A."/>
            <person name="Nagy J."/>
            <person name="Frank K."/>
            <person name="Nagy T."/>
            <person name="Steger V."/>
            <person name="Schiller M."/>
            <person name="Lakatos P."/>
            <person name="Sugar L."/>
            <person name="Horn P."/>
            <person name="Barta E."/>
            <person name="Orosz L."/>
        </authorList>
    </citation>
    <scope>NUCLEOTIDE SEQUENCE [LARGE SCALE GENOMIC DNA]</scope>
    <source>
        <strain evidence="8">Hungarian</strain>
    </source>
</reference>
<protein>
    <recommendedName>
        <fullName evidence="10">Globin family profile domain-containing protein</fullName>
    </recommendedName>
</protein>
<comment type="subcellular location">
    <subcellularLocation>
        <location evidence="1">Membrane</location>
        <topology evidence="1">Multi-pass membrane protein</topology>
    </subcellularLocation>
</comment>
<evidence type="ECO:0000256" key="2">
    <source>
        <dbReference type="ARBA" id="ARBA00022606"/>
    </source>
</evidence>
<sequence>MVHFTAEEKAAITGLWGKVNVEEAGGYLVAVLGDATILHRVRTDPVLHQPVYYSLAVLAGTDLGLWLSMLPSGPGALWLETQMVGLGPCVLQQHFLHSFMEPAVLFTMVLDSLVAIRFSLRYASMLMGPRAALKPLNGSTNVSSCGHEGLKTGIAISKAHGLQMLQFLRVAVFSEGT</sequence>
<dbReference type="SUPFAM" id="SSF81321">
    <property type="entry name" value="Family A G protein-coupled receptor-like"/>
    <property type="match status" value="1"/>
</dbReference>
<keyword evidence="9" id="KW-1185">Reference proteome</keyword>